<dbReference type="GO" id="GO:0045332">
    <property type="term" value="P:phospholipid translocation"/>
    <property type="evidence" value="ECO:0007669"/>
    <property type="project" value="TreeGrafter"/>
</dbReference>
<evidence type="ECO:0000256" key="1">
    <source>
        <dbReference type="SAM" id="MobiDB-lite"/>
    </source>
</evidence>
<protein>
    <submittedName>
        <fullName evidence="2">Uncharacterized protein</fullName>
    </submittedName>
</protein>
<name>A0A2N5V4K3_9BASI</name>
<dbReference type="EMBL" id="PGCI01000053">
    <property type="protein sequence ID" value="PLW44931.1"/>
    <property type="molecule type" value="Genomic_DNA"/>
</dbReference>
<dbReference type="GO" id="GO:0140326">
    <property type="term" value="F:ATPase-coupled intramembrane lipid transporter activity"/>
    <property type="evidence" value="ECO:0007669"/>
    <property type="project" value="TreeGrafter"/>
</dbReference>
<accession>A0A2N5V4K3</accession>
<feature type="compositionally biased region" description="Low complexity" evidence="1">
    <location>
        <begin position="336"/>
        <end position="346"/>
    </location>
</feature>
<evidence type="ECO:0000313" key="3">
    <source>
        <dbReference type="Proteomes" id="UP000235392"/>
    </source>
</evidence>
<evidence type="ECO:0000313" key="2">
    <source>
        <dbReference type="EMBL" id="PLW44931.1"/>
    </source>
</evidence>
<dbReference type="PANTHER" id="PTHR24092">
    <property type="entry name" value="PROBABLE PHOSPHOLIPID-TRANSPORTING ATPASE"/>
    <property type="match status" value="1"/>
</dbReference>
<proteinExistence type="predicted"/>
<feature type="region of interest" description="Disordered" evidence="1">
    <location>
        <begin position="183"/>
        <end position="208"/>
    </location>
</feature>
<dbReference type="GO" id="GO:0006892">
    <property type="term" value="P:post-Golgi vesicle-mediated transport"/>
    <property type="evidence" value="ECO:0007669"/>
    <property type="project" value="TreeGrafter"/>
</dbReference>
<sequence>MMEDIKGGKSDAELNTRVANILSSDSYCKKPWQNIKVGDIARLDDDGLAYIATSDLEGETNLKIKQAHPSTAHITGANDLHDLPTMKSSGESPNPNNPRSLSNSSNLLAGGKKDCGGKLSLITGLTRQKETASFSQLETVGATNLYTQKPHLDPHSLSEQLDALADRSAIDMVEIQKLNQARFQKAADHHNTDSKMSRKKLSSDSANATAAATANQASFTSQLSLGPGAAINWQGAGSGQWKLVQGVITEDGHFTLYTSNDAVLYRMYLPSYPRTDIHMVHHSIFGRPHCGVITRRTGSTAPPAAQSSHLAPSMLTSSSSLPLHAPSSPLPPPTGSLPSLAPSSFAPHPPGLPSSPLPNLPNHTHKDLSSQQKMDLPPGGSPELSVYIWMPNSVLLESCLVICKCFCRSDNFQHLYPRSAKKTQVKFRRIRGQSLTENTSELLPLPALHHGASSDRV</sequence>
<feature type="compositionally biased region" description="Low complexity" evidence="1">
    <location>
        <begin position="92"/>
        <end position="108"/>
    </location>
</feature>
<dbReference type="GO" id="GO:0032456">
    <property type="term" value="P:endocytic recycling"/>
    <property type="evidence" value="ECO:0007669"/>
    <property type="project" value="TreeGrafter"/>
</dbReference>
<feature type="compositionally biased region" description="Pro residues" evidence="1">
    <location>
        <begin position="347"/>
        <end position="359"/>
    </location>
</feature>
<comment type="caution">
    <text evidence="2">The sequence shown here is derived from an EMBL/GenBank/DDBJ whole genome shotgun (WGS) entry which is preliminary data.</text>
</comment>
<dbReference type="AlphaFoldDB" id="A0A2N5V4K3"/>
<dbReference type="Proteomes" id="UP000235392">
    <property type="component" value="Unassembled WGS sequence"/>
</dbReference>
<dbReference type="GO" id="GO:0005802">
    <property type="term" value="C:trans-Golgi network"/>
    <property type="evidence" value="ECO:0007669"/>
    <property type="project" value="TreeGrafter"/>
</dbReference>
<dbReference type="PANTHER" id="PTHR24092:SF150">
    <property type="entry name" value="PHOSPHOLIPID-TRANSPORTING ATPASE"/>
    <property type="match status" value="1"/>
</dbReference>
<organism evidence="2 3">
    <name type="scientific">Puccinia coronata f. sp. avenae</name>
    <dbReference type="NCBI Taxonomy" id="200324"/>
    <lineage>
        <taxon>Eukaryota</taxon>
        <taxon>Fungi</taxon>
        <taxon>Dikarya</taxon>
        <taxon>Basidiomycota</taxon>
        <taxon>Pucciniomycotina</taxon>
        <taxon>Pucciniomycetes</taxon>
        <taxon>Pucciniales</taxon>
        <taxon>Pucciniaceae</taxon>
        <taxon>Puccinia</taxon>
    </lineage>
</organism>
<feature type="compositionally biased region" description="Low complexity" evidence="1">
    <location>
        <begin position="307"/>
        <end position="327"/>
    </location>
</feature>
<gene>
    <name evidence="2" type="ORF">PCASD_09120</name>
</gene>
<reference evidence="2 3" key="1">
    <citation type="submission" date="2017-11" db="EMBL/GenBank/DDBJ databases">
        <title>De novo assembly and phasing of dikaryotic genomes from two isolates of Puccinia coronata f. sp. avenae, the causal agent of oat crown rust.</title>
        <authorList>
            <person name="Miller M.E."/>
            <person name="Zhang Y."/>
            <person name="Omidvar V."/>
            <person name="Sperschneider J."/>
            <person name="Schwessinger B."/>
            <person name="Raley C."/>
            <person name="Palmer J.M."/>
            <person name="Garnica D."/>
            <person name="Upadhyaya N."/>
            <person name="Rathjen J."/>
            <person name="Taylor J.M."/>
            <person name="Park R.F."/>
            <person name="Dodds P.N."/>
            <person name="Hirsch C.D."/>
            <person name="Kianian S.F."/>
            <person name="Figueroa M."/>
        </authorList>
    </citation>
    <scope>NUCLEOTIDE SEQUENCE [LARGE SCALE GENOMIC DNA]</scope>
    <source>
        <strain evidence="2">12SD80</strain>
    </source>
</reference>
<feature type="region of interest" description="Disordered" evidence="1">
    <location>
        <begin position="295"/>
        <end position="379"/>
    </location>
</feature>
<feature type="region of interest" description="Disordered" evidence="1">
    <location>
        <begin position="67"/>
        <end position="108"/>
    </location>
</feature>
<dbReference type="GO" id="GO:0005886">
    <property type="term" value="C:plasma membrane"/>
    <property type="evidence" value="ECO:0007669"/>
    <property type="project" value="TreeGrafter"/>
</dbReference>
<feature type="compositionally biased region" description="Basic and acidic residues" evidence="1">
    <location>
        <begin position="185"/>
        <end position="196"/>
    </location>
</feature>